<feature type="region of interest" description="Disordered" evidence="5">
    <location>
        <begin position="750"/>
        <end position="773"/>
    </location>
</feature>
<proteinExistence type="predicted"/>
<feature type="compositionally biased region" description="Acidic residues" evidence="5">
    <location>
        <begin position="318"/>
        <end position="337"/>
    </location>
</feature>
<feature type="compositionally biased region" description="Basic and acidic residues" evidence="5">
    <location>
        <begin position="442"/>
        <end position="451"/>
    </location>
</feature>
<evidence type="ECO:0000256" key="2">
    <source>
        <dbReference type="ARBA" id="ARBA00022553"/>
    </source>
</evidence>
<feature type="coiled-coil region" evidence="4">
    <location>
        <begin position="524"/>
        <end position="551"/>
    </location>
</feature>
<feature type="compositionally biased region" description="Acidic residues" evidence="5">
    <location>
        <begin position="711"/>
        <end position="722"/>
    </location>
</feature>
<feature type="compositionally biased region" description="Basic and acidic residues" evidence="5">
    <location>
        <begin position="755"/>
        <end position="770"/>
    </location>
</feature>
<keyword evidence="2" id="KW-0597">Phosphoprotein</keyword>
<feature type="compositionally biased region" description="Basic and acidic residues" evidence="5">
    <location>
        <begin position="122"/>
        <end position="132"/>
    </location>
</feature>
<feature type="region of interest" description="Disordered" evidence="5">
    <location>
        <begin position="205"/>
        <end position="226"/>
    </location>
</feature>
<evidence type="ECO:0008006" key="8">
    <source>
        <dbReference type="Google" id="ProtNLM"/>
    </source>
</evidence>
<feature type="compositionally biased region" description="Basic residues" evidence="5">
    <location>
        <begin position="49"/>
        <end position="59"/>
    </location>
</feature>
<evidence type="ECO:0000313" key="7">
    <source>
        <dbReference type="Proteomes" id="UP001530293"/>
    </source>
</evidence>
<dbReference type="PANTHER" id="PTHR14150">
    <property type="entry name" value="U3 SMALL NUCLEOLAR RNA-ASSOCIATED PROTEIN 14"/>
    <property type="match status" value="1"/>
</dbReference>
<dbReference type="Pfam" id="PF04615">
    <property type="entry name" value="Utp14"/>
    <property type="match status" value="1"/>
</dbReference>
<dbReference type="PANTHER" id="PTHR14150:SF12">
    <property type="entry name" value="U3 SMALL NUCLEOLAR RNA-ASSOCIATED PROTEIN 14 HOMOLOG A"/>
    <property type="match status" value="1"/>
</dbReference>
<evidence type="ECO:0000313" key="6">
    <source>
        <dbReference type="EMBL" id="KAL3759650.1"/>
    </source>
</evidence>
<feature type="compositionally biased region" description="Acidic residues" evidence="5">
    <location>
        <begin position="20"/>
        <end position="37"/>
    </location>
</feature>
<feature type="compositionally biased region" description="Acidic residues" evidence="5">
    <location>
        <begin position="497"/>
        <end position="508"/>
    </location>
</feature>
<evidence type="ECO:0000256" key="5">
    <source>
        <dbReference type="SAM" id="MobiDB-lite"/>
    </source>
</evidence>
<feature type="compositionally biased region" description="Polar residues" evidence="5">
    <location>
        <begin position="205"/>
        <end position="221"/>
    </location>
</feature>
<dbReference type="GO" id="GO:0005730">
    <property type="term" value="C:nucleolus"/>
    <property type="evidence" value="ECO:0007669"/>
    <property type="project" value="UniProtKB-SubCell"/>
</dbReference>
<gene>
    <name evidence="6" type="ORF">ACHAWU_009797</name>
</gene>
<feature type="region of interest" description="Disordered" evidence="5">
    <location>
        <begin position="695"/>
        <end position="732"/>
    </location>
</feature>
<evidence type="ECO:0000256" key="3">
    <source>
        <dbReference type="ARBA" id="ARBA00023242"/>
    </source>
</evidence>
<feature type="region of interest" description="Disordered" evidence="5">
    <location>
        <begin position="789"/>
        <end position="819"/>
    </location>
</feature>
<protein>
    <recommendedName>
        <fullName evidence="8">U3 small nucleolar RNA-associated protein 14</fullName>
    </recommendedName>
</protein>
<feature type="region of interest" description="Disordered" evidence="5">
    <location>
        <begin position="609"/>
        <end position="683"/>
    </location>
</feature>
<feature type="compositionally biased region" description="Basic and acidic residues" evidence="5">
    <location>
        <begin position="458"/>
        <end position="468"/>
    </location>
</feature>
<feature type="region of interest" description="Disordered" evidence="5">
    <location>
        <begin position="1"/>
        <end position="143"/>
    </location>
</feature>
<dbReference type="InterPro" id="IPR006709">
    <property type="entry name" value="SSU_processome_Utp14"/>
</dbReference>
<feature type="compositionally biased region" description="Basic residues" evidence="5">
    <location>
        <begin position="374"/>
        <end position="387"/>
    </location>
</feature>
<keyword evidence="3" id="KW-0539">Nucleus</keyword>
<feature type="compositionally biased region" description="Basic residues" evidence="5">
    <location>
        <begin position="429"/>
        <end position="441"/>
    </location>
</feature>
<feature type="compositionally biased region" description="Low complexity" evidence="5">
    <location>
        <begin position="670"/>
        <end position="682"/>
    </location>
</feature>
<dbReference type="AlphaFoldDB" id="A0ABD3M6H3"/>
<sequence length="907" mass="102382">MPRPSPPNKEPQLVDHINDSDDEEIDEDEAFNSEDELMYGSFWSGGIKKTSKKKGGKKLKSADANDDDEDDDDSDESVDSEDDGEGEADSDDDDDDNDWAGSSDDSDDQDDDGGQYMLDLLNKLDDDMDVKPPSKPGGGGGKISLTSAAAEAAVRLQESEFYSGALSGMSSSNIIDDKLTLDSLMGDIADTAGFASVQKSMRALSSSNADDTKRLQTTSAPVSRVVSDRASRKVHYQSTSEDVTLWKEAIHEQRDAETLDFRTNKGGATTNRITRDTLVDKFEATNDFEKELQLALEKAGMEDEQKMLQREKKRLTGEVDEENAGDGEHFDDDDDDLGSNRISMEEYKKRHGELAKLRALMFYEEQKRHRINKIKSKKYRKIRKRQRERQQNAEEEARRLEDDGALDRERQEQEEMDRMKERMTLAHKNTSKWARRMLRRGSKMDVEERRALSLQIAKGEELRRKMMGEDDDDDEESGSENRETEEDLLKRARDILMEDDDVMNEEDGNSTKKKKGLLNMEFMKRGMEAQRARARDEARKLLEELEANEIEFMASNSEDENNDEQISLAKKTKTRVATEAEINEILPEGTMVASSLQFGKADGFSIKVDGDIKLSSDNRGIEADDMQAESRMSKKKRKKQRDASVEGDVDVPQSADVNNADVEEENPWITSKSTQKSSKSLSRVVNIDKAASMLVDDEQVMKSAKRKRDDDDIQDQSQEENPDSTNKDVGIAELSQAELVRRAFAAPADLEAEEEFMKEKERMKERDDPTRKKKEVAFVKGWGSWAGAGTFAPKKPRNLPPKLSVPLSKKAEQNAQPIRKDDGMSAVIINEKRLKKTAKFQLSEIPYPYRSRVEYEKAMAGNIGQEWNTIHGTKDMSRPALLVRAGKIIQPIGTTAKKKVKRAPAKF</sequence>
<evidence type="ECO:0000256" key="1">
    <source>
        <dbReference type="ARBA" id="ARBA00004604"/>
    </source>
</evidence>
<comment type="caution">
    <text evidence="6">The sequence shown here is derived from an EMBL/GenBank/DDBJ whole genome shotgun (WGS) entry which is preliminary data.</text>
</comment>
<name>A0ABD3M6H3_9STRA</name>
<feature type="region of interest" description="Disordered" evidence="5">
    <location>
        <begin position="312"/>
        <end position="341"/>
    </location>
</feature>
<feature type="compositionally biased region" description="Basic and acidic residues" evidence="5">
    <location>
        <begin position="479"/>
        <end position="496"/>
    </location>
</feature>
<reference evidence="6 7" key="1">
    <citation type="submission" date="2024-10" db="EMBL/GenBank/DDBJ databases">
        <title>Updated reference genomes for cyclostephanoid diatoms.</title>
        <authorList>
            <person name="Roberts W.R."/>
            <person name="Alverson A.J."/>
        </authorList>
    </citation>
    <scope>NUCLEOTIDE SEQUENCE [LARGE SCALE GENOMIC DNA]</scope>
    <source>
        <strain evidence="6 7">AJA232-27</strain>
    </source>
</reference>
<organism evidence="6 7">
    <name type="scientific">Discostella pseudostelligera</name>
    <dbReference type="NCBI Taxonomy" id="259834"/>
    <lineage>
        <taxon>Eukaryota</taxon>
        <taxon>Sar</taxon>
        <taxon>Stramenopiles</taxon>
        <taxon>Ochrophyta</taxon>
        <taxon>Bacillariophyta</taxon>
        <taxon>Coscinodiscophyceae</taxon>
        <taxon>Thalassiosirophycidae</taxon>
        <taxon>Stephanodiscales</taxon>
        <taxon>Stephanodiscaceae</taxon>
        <taxon>Discostella</taxon>
    </lineage>
</organism>
<feature type="compositionally biased region" description="Acidic residues" evidence="5">
    <location>
        <begin position="469"/>
        <end position="478"/>
    </location>
</feature>
<keyword evidence="7" id="KW-1185">Reference proteome</keyword>
<feature type="compositionally biased region" description="Basic and acidic residues" evidence="5">
    <location>
        <begin position="609"/>
        <end position="622"/>
    </location>
</feature>
<keyword evidence="4" id="KW-0175">Coiled coil</keyword>
<evidence type="ECO:0000256" key="4">
    <source>
        <dbReference type="SAM" id="Coils"/>
    </source>
</evidence>
<feature type="region of interest" description="Disordered" evidence="5">
    <location>
        <begin position="374"/>
        <end position="518"/>
    </location>
</feature>
<feature type="compositionally biased region" description="Acidic residues" evidence="5">
    <location>
        <begin position="64"/>
        <end position="113"/>
    </location>
</feature>
<dbReference type="EMBL" id="JALLBG020000199">
    <property type="protein sequence ID" value="KAL3759650.1"/>
    <property type="molecule type" value="Genomic_DNA"/>
</dbReference>
<feature type="compositionally biased region" description="Basic and acidic residues" evidence="5">
    <location>
        <begin position="388"/>
        <end position="424"/>
    </location>
</feature>
<comment type="subcellular location">
    <subcellularLocation>
        <location evidence="1">Nucleus</location>
        <location evidence="1">Nucleolus</location>
    </subcellularLocation>
</comment>
<dbReference type="Proteomes" id="UP001530293">
    <property type="component" value="Unassembled WGS sequence"/>
</dbReference>
<accession>A0ABD3M6H3</accession>